<dbReference type="EMBL" id="QYUP01000136">
    <property type="protein sequence ID" value="RJG11785.1"/>
    <property type="molecule type" value="Genomic_DNA"/>
</dbReference>
<feature type="transmembrane region" description="Helical" evidence="1">
    <location>
        <begin position="12"/>
        <end position="28"/>
    </location>
</feature>
<evidence type="ECO:0000256" key="1">
    <source>
        <dbReference type="SAM" id="Phobius"/>
    </source>
</evidence>
<evidence type="ECO:0000313" key="4">
    <source>
        <dbReference type="Proteomes" id="UP000284006"/>
    </source>
</evidence>
<name>A0A418XH81_9BURK</name>
<dbReference type="AlphaFoldDB" id="A0A418XH81"/>
<keyword evidence="4" id="KW-1185">Reference proteome</keyword>
<accession>A0A418XH81</accession>
<gene>
    <name evidence="3" type="ORF">D3872_17915</name>
</gene>
<comment type="caution">
    <text evidence="3">The sequence shown here is derived from an EMBL/GenBank/DDBJ whole genome shotgun (WGS) entry which is preliminary data.</text>
</comment>
<dbReference type="InterPro" id="IPR054331">
    <property type="entry name" value="LiaF_TM"/>
</dbReference>
<dbReference type="Proteomes" id="UP000284006">
    <property type="component" value="Unassembled WGS sequence"/>
</dbReference>
<feature type="transmembrane region" description="Helical" evidence="1">
    <location>
        <begin position="68"/>
        <end position="86"/>
    </location>
</feature>
<keyword evidence="1" id="KW-0472">Membrane</keyword>
<keyword evidence="1" id="KW-1133">Transmembrane helix</keyword>
<sequence length="124" mass="14621">MNTDKSYEWRKQLMWGLVLIAIGLAFFLDLVDMFDIATMWHYWPLVLVVIGINKMIGYPTAKDFSSGLWLVFVGLWLFATFEHMFGLTFRNSWPILIIAWGVTLVIEPLVQRRFPAIEEHRNER</sequence>
<evidence type="ECO:0000259" key="2">
    <source>
        <dbReference type="Pfam" id="PF22570"/>
    </source>
</evidence>
<dbReference type="Pfam" id="PF22570">
    <property type="entry name" value="LiaF-TM"/>
    <property type="match status" value="1"/>
</dbReference>
<feature type="domain" description="LiaF transmembrane" evidence="2">
    <location>
        <begin position="14"/>
        <end position="109"/>
    </location>
</feature>
<proteinExistence type="predicted"/>
<reference evidence="3 4" key="1">
    <citation type="submission" date="2018-09" db="EMBL/GenBank/DDBJ databases">
        <authorList>
            <person name="Zhu H."/>
        </authorList>
    </citation>
    <scope>NUCLEOTIDE SEQUENCE [LARGE SCALE GENOMIC DNA]</scope>
    <source>
        <strain evidence="3 4">K1S02-61</strain>
    </source>
</reference>
<evidence type="ECO:0000313" key="3">
    <source>
        <dbReference type="EMBL" id="RJG11785.1"/>
    </source>
</evidence>
<keyword evidence="1" id="KW-0812">Transmembrane</keyword>
<dbReference type="RefSeq" id="WP_119812085.1">
    <property type="nucleotide sequence ID" value="NZ_QYUP01000136.1"/>
</dbReference>
<feature type="transmembrane region" description="Helical" evidence="1">
    <location>
        <begin position="40"/>
        <end position="56"/>
    </location>
</feature>
<feature type="transmembrane region" description="Helical" evidence="1">
    <location>
        <begin position="92"/>
        <end position="110"/>
    </location>
</feature>
<protein>
    <recommendedName>
        <fullName evidence="2">LiaF transmembrane domain-containing protein</fullName>
    </recommendedName>
</protein>
<organism evidence="3 4">
    <name type="scientific">Massilia cavernae</name>
    <dbReference type="NCBI Taxonomy" id="2320864"/>
    <lineage>
        <taxon>Bacteria</taxon>
        <taxon>Pseudomonadati</taxon>
        <taxon>Pseudomonadota</taxon>
        <taxon>Betaproteobacteria</taxon>
        <taxon>Burkholderiales</taxon>
        <taxon>Oxalobacteraceae</taxon>
        <taxon>Telluria group</taxon>
        <taxon>Massilia</taxon>
    </lineage>
</organism>
<dbReference type="OrthoDB" id="8776455at2"/>